<reference evidence="1" key="1">
    <citation type="journal article" date="2020" name="ISME J.">
        <title>Gammaproteobacteria mediating utilization of methyl-, sulfur- and petroleum organic compounds in deep ocean hydrothermal plumes.</title>
        <authorList>
            <person name="Zhou Z."/>
            <person name="Liu Y."/>
            <person name="Pan J."/>
            <person name="Cron B.R."/>
            <person name="Toner B.M."/>
            <person name="Anantharaman K."/>
            <person name="Breier J.A."/>
            <person name="Dick G.J."/>
            <person name="Li M."/>
        </authorList>
    </citation>
    <scope>NUCLEOTIDE SEQUENCE</scope>
    <source>
        <strain evidence="1">SZUA-1476</strain>
    </source>
</reference>
<organism evidence="1 2">
    <name type="scientific">Thermococcus paralvinellae</name>
    <dbReference type="NCBI Taxonomy" id="582419"/>
    <lineage>
        <taxon>Archaea</taxon>
        <taxon>Methanobacteriati</taxon>
        <taxon>Methanobacteriota</taxon>
        <taxon>Thermococci</taxon>
        <taxon>Thermococcales</taxon>
        <taxon>Thermococcaceae</taxon>
        <taxon>Thermococcus</taxon>
    </lineage>
</organism>
<protein>
    <submittedName>
        <fullName evidence="1">Uncharacterized protein</fullName>
    </submittedName>
</protein>
<accession>A0A833E3N2</accession>
<evidence type="ECO:0000313" key="1">
    <source>
        <dbReference type="EMBL" id="HIP89674.1"/>
    </source>
</evidence>
<dbReference type="Proteomes" id="UP000653692">
    <property type="component" value="Unassembled WGS sequence"/>
</dbReference>
<proteinExistence type="predicted"/>
<name>A0A833E3N2_9EURY</name>
<comment type="caution">
    <text evidence="1">The sequence shown here is derived from an EMBL/GenBank/DDBJ whole genome shotgun (WGS) entry which is preliminary data.</text>
</comment>
<dbReference type="EMBL" id="DQUR01000241">
    <property type="protein sequence ID" value="HIP89674.1"/>
    <property type="molecule type" value="Genomic_DNA"/>
</dbReference>
<evidence type="ECO:0000313" key="2">
    <source>
        <dbReference type="Proteomes" id="UP000653692"/>
    </source>
</evidence>
<sequence>MSILNKLTGAEKKEKIEFVLKLVDRLLENDDLFTDRILLIDTVEEMYLILRQLALNSRDENLLNAFENIAILRYYLQNRNTLNREILKDVKNYLINVASR</sequence>
<gene>
    <name evidence="1" type="ORF">EYH24_07155</name>
</gene>
<dbReference type="AlphaFoldDB" id="A0A833E3N2"/>